<comment type="caution">
    <text evidence="13">The sequence shown here is derived from an EMBL/GenBank/DDBJ whole genome shotgun (WGS) entry which is preliminary data.</text>
</comment>
<reference evidence="13 14" key="1">
    <citation type="journal article" date="2018" name="BMC Genomics">
        <title>Genomic comparison of Trypanosoma conorhini and Trypanosoma rangeli to Trypanosoma cruzi strains of high and low virulence.</title>
        <authorList>
            <person name="Bradwell K.R."/>
            <person name="Koparde V.N."/>
            <person name="Matveyev A.V."/>
            <person name="Serrano M.G."/>
            <person name="Alves J.M."/>
            <person name="Parikh H."/>
            <person name="Huang B."/>
            <person name="Lee V."/>
            <person name="Espinosa-Alvarez O."/>
            <person name="Ortiz P.A."/>
            <person name="Costa-Martins A.G."/>
            <person name="Teixeira M.M."/>
            <person name="Buck G.A."/>
        </authorList>
    </citation>
    <scope>NUCLEOTIDE SEQUENCE [LARGE SCALE GENOMIC DNA]</scope>
    <source>
        <strain evidence="13 14">AM80</strain>
    </source>
</reference>
<protein>
    <recommendedName>
        <fullName evidence="3">Molybdate-anion transporter</fullName>
    </recommendedName>
    <alternativeName>
        <fullName evidence="10">Major facilitator superfamily domain-containing protein 5</fullName>
    </alternativeName>
    <alternativeName>
        <fullName evidence="11">Molybdate transporter 2 homolog</fullName>
    </alternativeName>
</protein>
<proteinExistence type="predicted"/>
<feature type="transmembrane region" description="Helical" evidence="12">
    <location>
        <begin position="74"/>
        <end position="92"/>
    </location>
</feature>
<evidence type="ECO:0000256" key="4">
    <source>
        <dbReference type="ARBA" id="ARBA00022448"/>
    </source>
</evidence>
<keyword evidence="6 12" id="KW-0812">Transmembrane</keyword>
<keyword evidence="9 12" id="KW-0472">Membrane</keyword>
<dbReference type="AlphaFoldDB" id="A0A422NY92"/>
<dbReference type="InterPro" id="IPR036259">
    <property type="entry name" value="MFS_trans_sf"/>
</dbReference>
<feature type="transmembrane region" description="Helical" evidence="12">
    <location>
        <begin position="29"/>
        <end position="53"/>
    </location>
</feature>
<evidence type="ECO:0000313" key="13">
    <source>
        <dbReference type="EMBL" id="RNF10389.1"/>
    </source>
</evidence>
<evidence type="ECO:0000313" key="14">
    <source>
        <dbReference type="Proteomes" id="UP000283634"/>
    </source>
</evidence>
<keyword evidence="8" id="KW-0406">Ion transport</keyword>
<dbReference type="PANTHER" id="PTHR23516">
    <property type="entry name" value="SAM (S-ADENOSYL METHIONINE) TRANSPORTER"/>
    <property type="match status" value="1"/>
</dbReference>
<evidence type="ECO:0000256" key="8">
    <source>
        <dbReference type="ARBA" id="ARBA00023065"/>
    </source>
</evidence>
<dbReference type="Proteomes" id="UP000283634">
    <property type="component" value="Unassembled WGS sequence"/>
</dbReference>
<comment type="subcellular location">
    <subcellularLocation>
        <location evidence="2">Cell membrane</location>
        <topology evidence="2">Multi-pass membrane protein</topology>
    </subcellularLocation>
</comment>
<dbReference type="GeneID" id="40325493"/>
<evidence type="ECO:0000256" key="6">
    <source>
        <dbReference type="ARBA" id="ARBA00022692"/>
    </source>
</evidence>
<evidence type="ECO:0000256" key="10">
    <source>
        <dbReference type="ARBA" id="ARBA00030646"/>
    </source>
</evidence>
<evidence type="ECO:0000256" key="2">
    <source>
        <dbReference type="ARBA" id="ARBA00004651"/>
    </source>
</evidence>
<evidence type="ECO:0000256" key="11">
    <source>
        <dbReference type="ARBA" id="ARBA00032555"/>
    </source>
</evidence>
<evidence type="ECO:0000256" key="5">
    <source>
        <dbReference type="ARBA" id="ARBA00022475"/>
    </source>
</evidence>
<feature type="transmembrane region" description="Helical" evidence="12">
    <location>
        <begin position="98"/>
        <end position="118"/>
    </location>
</feature>
<dbReference type="RefSeq" id="XP_029241519.1">
    <property type="nucleotide sequence ID" value="XM_029378596.1"/>
</dbReference>
<evidence type="ECO:0000256" key="12">
    <source>
        <dbReference type="SAM" id="Phobius"/>
    </source>
</evidence>
<evidence type="ECO:0000256" key="3">
    <source>
        <dbReference type="ARBA" id="ARBA00021242"/>
    </source>
</evidence>
<keyword evidence="4" id="KW-0813">Transport</keyword>
<evidence type="ECO:0000256" key="7">
    <source>
        <dbReference type="ARBA" id="ARBA00022989"/>
    </source>
</evidence>
<dbReference type="Gene3D" id="1.20.1250.20">
    <property type="entry name" value="MFS general substrate transporter like domains"/>
    <property type="match status" value="1"/>
</dbReference>
<dbReference type="GO" id="GO:0006811">
    <property type="term" value="P:monoatomic ion transport"/>
    <property type="evidence" value="ECO:0007669"/>
    <property type="project" value="UniProtKB-KW"/>
</dbReference>
<dbReference type="GO" id="GO:0015098">
    <property type="term" value="F:molybdate ion transmembrane transporter activity"/>
    <property type="evidence" value="ECO:0007669"/>
    <property type="project" value="InterPro"/>
</dbReference>
<dbReference type="SUPFAM" id="SSF103473">
    <property type="entry name" value="MFS general substrate transporter"/>
    <property type="match status" value="1"/>
</dbReference>
<dbReference type="Pfam" id="PF05631">
    <property type="entry name" value="MFS_5"/>
    <property type="match status" value="1"/>
</dbReference>
<keyword evidence="5" id="KW-1003">Cell membrane</keyword>
<dbReference type="InterPro" id="IPR008509">
    <property type="entry name" value="MOT2/MFSD5"/>
</dbReference>
<dbReference type="PANTHER" id="PTHR23516:SF1">
    <property type="entry name" value="MOLYBDATE-ANION TRANSPORTER"/>
    <property type="match status" value="1"/>
</dbReference>
<dbReference type="EMBL" id="MKGL01000032">
    <property type="protein sequence ID" value="RNF10389.1"/>
    <property type="molecule type" value="Genomic_DNA"/>
</dbReference>
<gene>
    <name evidence="13" type="ORF">TraAM80_01560</name>
</gene>
<sequence>MYGRRAVCLLYCVVYTLSCATKYVNSFPVLVVGQLLGGVATSLLWSAFESWMISERRTRGYDTAWLGETFSRMTVRNGLIAVLSGLVAQWLADTFTHPVALFDMSAGLLVLCFIMGFVHWPENYDAPQTNLWQQMVYAATAVCEDTRILLAGAQQVSCLRAPCAPSYFCGHARWRQMVRCRTDSSLPASCLP</sequence>
<dbReference type="OrthoDB" id="263957at2759"/>
<keyword evidence="7 12" id="KW-1133">Transmembrane helix</keyword>
<accession>A0A422NY92</accession>
<keyword evidence="14" id="KW-1185">Reference proteome</keyword>
<comment type="function">
    <text evidence="1">Mediates high-affinity intracellular uptake of the rare oligo-element molybdenum.</text>
</comment>
<dbReference type="GO" id="GO:0005886">
    <property type="term" value="C:plasma membrane"/>
    <property type="evidence" value="ECO:0007669"/>
    <property type="project" value="UniProtKB-SubCell"/>
</dbReference>
<evidence type="ECO:0000256" key="9">
    <source>
        <dbReference type="ARBA" id="ARBA00023136"/>
    </source>
</evidence>
<evidence type="ECO:0000256" key="1">
    <source>
        <dbReference type="ARBA" id="ARBA00003019"/>
    </source>
</evidence>
<dbReference type="VEuPathDB" id="TriTrypDB:TRSC58_07293"/>
<name>A0A422NY92_TRYRA</name>
<organism evidence="13 14">
    <name type="scientific">Trypanosoma rangeli</name>
    <dbReference type="NCBI Taxonomy" id="5698"/>
    <lineage>
        <taxon>Eukaryota</taxon>
        <taxon>Discoba</taxon>
        <taxon>Euglenozoa</taxon>
        <taxon>Kinetoplastea</taxon>
        <taxon>Metakinetoplastina</taxon>
        <taxon>Trypanosomatida</taxon>
        <taxon>Trypanosomatidae</taxon>
        <taxon>Trypanosoma</taxon>
        <taxon>Herpetosoma</taxon>
    </lineage>
</organism>